<sequence>MKVLIISGTNHKGSTYNIGRIMAEKLTKPDEISEVFLPRDFDEFCYGCTNCFEKNEEHCPHAEKLKPITELIDASDVLILTSPVYVYHCTGQMKALLDHYGWRWMAHRPEEKMFSKQAVVVATAAGAGVKSTMKDMADSCFFWGIPQTYKLGRAVAAVDWQSVKPKIKDDINKKADSIAKKILKRQGKVPVSLKTKGFFKIMSLLQKNGWNKADMDYWKEKGWTEGKRPWK</sequence>
<protein>
    <submittedName>
        <fullName evidence="2">Multimeric flavodoxin WrbA</fullName>
    </submittedName>
</protein>
<dbReference type="Gene3D" id="3.40.50.360">
    <property type="match status" value="1"/>
</dbReference>
<dbReference type="InterPro" id="IPR005025">
    <property type="entry name" value="FMN_Rdtase-like_dom"/>
</dbReference>
<dbReference type="PANTHER" id="PTHR43741:SF4">
    <property type="entry name" value="FMN-DEPENDENT NADH:QUINONE OXIDOREDUCTASE"/>
    <property type="match status" value="1"/>
</dbReference>
<dbReference type="RefSeq" id="WP_072298966.1">
    <property type="nucleotide sequence ID" value="NZ_FPIP01000001.1"/>
</dbReference>
<dbReference type="AlphaFoldDB" id="A0A1K1LPU6"/>
<dbReference type="Pfam" id="PF03358">
    <property type="entry name" value="FMN_red"/>
    <property type="match status" value="1"/>
</dbReference>
<evidence type="ECO:0000313" key="3">
    <source>
        <dbReference type="Proteomes" id="UP000183461"/>
    </source>
</evidence>
<feature type="domain" description="NADPH-dependent FMN reductase-like" evidence="1">
    <location>
        <begin position="1"/>
        <end position="138"/>
    </location>
</feature>
<gene>
    <name evidence="2" type="ORF">SAMN02910280_0537</name>
</gene>
<dbReference type="InterPro" id="IPR050104">
    <property type="entry name" value="FMN-dep_NADH:Q_OxRdtase_AzoR1"/>
</dbReference>
<reference evidence="2 3" key="1">
    <citation type="submission" date="2016-11" db="EMBL/GenBank/DDBJ databases">
        <authorList>
            <person name="Jaros S."/>
            <person name="Januszkiewicz K."/>
            <person name="Wedrychowicz H."/>
        </authorList>
    </citation>
    <scope>NUCLEOTIDE SEQUENCE [LARGE SCALE GENOMIC DNA]</scope>
    <source>
        <strain evidence="2 3">YL228</strain>
    </source>
</reference>
<organism evidence="2 3">
    <name type="scientific">Ruminococcus flavefaciens</name>
    <dbReference type="NCBI Taxonomy" id="1265"/>
    <lineage>
        <taxon>Bacteria</taxon>
        <taxon>Bacillati</taxon>
        <taxon>Bacillota</taxon>
        <taxon>Clostridia</taxon>
        <taxon>Eubacteriales</taxon>
        <taxon>Oscillospiraceae</taxon>
        <taxon>Ruminococcus</taxon>
    </lineage>
</organism>
<dbReference type="InterPro" id="IPR029039">
    <property type="entry name" value="Flavoprotein-like_sf"/>
</dbReference>
<proteinExistence type="predicted"/>
<dbReference type="PANTHER" id="PTHR43741">
    <property type="entry name" value="FMN-DEPENDENT NADH-AZOREDUCTASE 1"/>
    <property type="match status" value="1"/>
</dbReference>
<dbReference type="Proteomes" id="UP000183461">
    <property type="component" value="Unassembled WGS sequence"/>
</dbReference>
<name>A0A1K1LPU6_RUMFL</name>
<evidence type="ECO:0000259" key="1">
    <source>
        <dbReference type="Pfam" id="PF03358"/>
    </source>
</evidence>
<evidence type="ECO:0000313" key="2">
    <source>
        <dbReference type="EMBL" id="SFW11670.1"/>
    </source>
</evidence>
<dbReference type="GO" id="GO:0016491">
    <property type="term" value="F:oxidoreductase activity"/>
    <property type="evidence" value="ECO:0007669"/>
    <property type="project" value="InterPro"/>
</dbReference>
<accession>A0A1K1LPU6</accession>
<dbReference type="EMBL" id="FPIP01000001">
    <property type="protein sequence ID" value="SFW11670.1"/>
    <property type="molecule type" value="Genomic_DNA"/>
</dbReference>
<dbReference type="SUPFAM" id="SSF52218">
    <property type="entry name" value="Flavoproteins"/>
    <property type="match status" value="1"/>
</dbReference>